<evidence type="ECO:0000256" key="9">
    <source>
        <dbReference type="ARBA" id="ARBA00023004"/>
    </source>
</evidence>
<keyword evidence="8" id="KW-0784">Thiamine biosynthesis</keyword>
<dbReference type="SUPFAM" id="SSF53850">
    <property type="entry name" value="Periplasmic binding protein-like II"/>
    <property type="match status" value="1"/>
</dbReference>
<sequence length="348" mass="37182">MLQSTFTKLFRRSATALLASVLVGLGANAHAADEPYKMKFTLDWRFEGPSAPFLLAKAKGYFAAEGLDVTVDSGSGSVGAVTRVASGAYEMGFADFNALAEYDAQNPGSKIQGVYMVYNFTPAAVVTLKKSNITKPADLIGKTLAAPVFDAGRKAFPAFAKSNKVDPAAVKWQSVDPALRETMLARGEVDAITGFSFTSILSLEARGVKENELNVMLYNDYGVELYGNAIIASPKFMAEKPELVKGFLRAFNKALKETIANPDAAAAYVKAADALADLPLETRRLKMAMTSVVATPEAKANGLGGVTDDRLQRSMAETASAYNLKSVPNAKDLFTSAFLPAKADRMIK</sequence>
<evidence type="ECO:0000256" key="5">
    <source>
        <dbReference type="ARBA" id="ARBA00022679"/>
    </source>
</evidence>
<protein>
    <recommendedName>
        <fullName evidence="10">Thiamine pyrimidine synthase</fullName>
    </recommendedName>
</protein>
<dbReference type="Gene3D" id="3.40.190.10">
    <property type="entry name" value="Periplasmic binding protein-like II"/>
    <property type="match status" value="2"/>
</dbReference>
<evidence type="ECO:0000313" key="15">
    <source>
        <dbReference type="Proteomes" id="UP001331561"/>
    </source>
</evidence>
<evidence type="ECO:0000256" key="11">
    <source>
        <dbReference type="ARBA" id="ARBA00048179"/>
    </source>
</evidence>
<comment type="pathway">
    <text evidence="2">Cofactor biosynthesis; thiamine diphosphate biosynthesis.</text>
</comment>
<keyword evidence="12" id="KW-0732">Signal</keyword>
<name>A0ABU6K7G3_9RHOO</name>
<evidence type="ECO:0000256" key="7">
    <source>
        <dbReference type="ARBA" id="ARBA00022898"/>
    </source>
</evidence>
<dbReference type="Proteomes" id="UP001331561">
    <property type="component" value="Unassembled WGS sequence"/>
</dbReference>
<keyword evidence="6" id="KW-0479">Metal-binding</keyword>
<feature type="domain" description="SsuA/THI5-like" evidence="13">
    <location>
        <begin position="51"/>
        <end position="265"/>
    </location>
</feature>
<comment type="similarity">
    <text evidence="3">Belongs to the NMT1/THI5 family.</text>
</comment>
<evidence type="ECO:0000256" key="6">
    <source>
        <dbReference type="ARBA" id="ARBA00022723"/>
    </source>
</evidence>
<dbReference type="PANTHER" id="PTHR31528">
    <property type="entry name" value="4-AMINO-5-HYDROXYMETHYL-2-METHYLPYRIMIDINE PHOSPHATE SYNTHASE THI11-RELATED"/>
    <property type="match status" value="1"/>
</dbReference>
<proteinExistence type="inferred from homology"/>
<feature type="signal peptide" evidence="12">
    <location>
        <begin position="1"/>
        <end position="31"/>
    </location>
</feature>
<comment type="subunit">
    <text evidence="4">Homodimer.</text>
</comment>
<evidence type="ECO:0000256" key="3">
    <source>
        <dbReference type="ARBA" id="ARBA00009406"/>
    </source>
</evidence>
<dbReference type="Pfam" id="PF09084">
    <property type="entry name" value="NMT1"/>
    <property type="match status" value="1"/>
</dbReference>
<keyword evidence="9" id="KW-0408">Iron</keyword>
<dbReference type="InterPro" id="IPR015168">
    <property type="entry name" value="SsuA/THI5"/>
</dbReference>
<evidence type="ECO:0000256" key="10">
    <source>
        <dbReference type="ARBA" id="ARBA00033171"/>
    </source>
</evidence>
<keyword evidence="5" id="KW-0808">Transferase</keyword>
<comment type="function">
    <text evidence="1">Responsible for the formation of the pyrimidine heterocycle in the thiamine biosynthesis pathway. Catalyzes the formation of hydroxymethylpyrimidine phosphate (HMP-P) from histidine and pyridoxal phosphate (PLP). The protein uses PLP and the active site histidine to form HMP-P, generating an inactive enzyme. The enzyme can only undergo a single turnover, which suggests it is a suicide enzyme.</text>
</comment>
<organism evidence="14 15">
    <name type="scientific">Uliginosibacterium silvisoli</name>
    <dbReference type="NCBI Taxonomy" id="3114758"/>
    <lineage>
        <taxon>Bacteria</taxon>
        <taxon>Pseudomonadati</taxon>
        <taxon>Pseudomonadota</taxon>
        <taxon>Betaproteobacteria</taxon>
        <taxon>Rhodocyclales</taxon>
        <taxon>Zoogloeaceae</taxon>
        <taxon>Uliginosibacterium</taxon>
    </lineage>
</organism>
<accession>A0ABU6K7G3</accession>
<comment type="caution">
    <text evidence="14">The sequence shown here is derived from an EMBL/GenBank/DDBJ whole genome shotgun (WGS) entry which is preliminary data.</text>
</comment>
<evidence type="ECO:0000256" key="1">
    <source>
        <dbReference type="ARBA" id="ARBA00003469"/>
    </source>
</evidence>
<evidence type="ECO:0000256" key="8">
    <source>
        <dbReference type="ARBA" id="ARBA00022977"/>
    </source>
</evidence>
<gene>
    <name evidence="14" type="ORF">VVD49_17715</name>
</gene>
<evidence type="ECO:0000259" key="13">
    <source>
        <dbReference type="Pfam" id="PF09084"/>
    </source>
</evidence>
<reference evidence="14 15" key="1">
    <citation type="submission" date="2024-01" db="EMBL/GenBank/DDBJ databases">
        <title>Uliginosibacterium soil sp. nov.</title>
        <authorList>
            <person name="Lv Y."/>
        </authorList>
    </citation>
    <scope>NUCLEOTIDE SEQUENCE [LARGE SCALE GENOMIC DNA]</scope>
    <source>
        <strain evidence="14 15">H3</strain>
    </source>
</reference>
<evidence type="ECO:0000256" key="12">
    <source>
        <dbReference type="SAM" id="SignalP"/>
    </source>
</evidence>
<dbReference type="EMBL" id="JAYXHS010000003">
    <property type="protein sequence ID" value="MEC5387574.1"/>
    <property type="molecule type" value="Genomic_DNA"/>
</dbReference>
<dbReference type="RefSeq" id="WP_327600542.1">
    <property type="nucleotide sequence ID" value="NZ_JAYXHS010000003.1"/>
</dbReference>
<evidence type="ECO:0000256" key="2">
    <source>
        <dbReference type="ARBA" id="ARBA00004948"/>
    </source>
</evidence>
<evidence type="ECO:0000256" key="4">
    <source>
        <dbReference type="ARBA" id="ARBA00011738"/>
    </source>
</evidence>
<evidence type="ECO:0000313" key="14">
    <source>
        <dbReference type="EMBL" id="MEC5387574.1"/>
    </source>
</evidence>
<keyword evidence="7" id="KW-0663">Pyridoxal phosphate</keyword>
<keyword evidence="15" id="KW-1185">Reference proteome</keyword>
<dbReference type="PANTHER" id="PTHR31528:SF1">
    <property type="entry name" value="4-AMINO-5-HYDROXYMETHYL-2-METHYLPYRIMIDINE PHOSPHATE SYNTHASE THI11-RELATED"/>
    <property type="match status" value="1"/>
</dbReference>
<dbReference type="InterPro" id="IPR027939">
    <property type="entry name" value="NMT1/THI5"/>
</dbReference>
<feature type="chain" id="PRO_5045097581" description="Thiamine pyrimidine synthase" evidence="12">
    <location>
        <begin position="32"/>
        <end position="348"/>
    </location>
</feature>
<comment type="catalytic activity">
    <reaction evidence="11">
        <text>N(6)-(pyridoxal phosphate)-L-lysyl-[4-amino-5-hydroxymethyl-2-methylpyrimidine phosphate synthase] + L-histidyl-[4-amino-5-hydroxymethyl-2-methylpyrimidine phosphate synthase] + 2 Fe(3+) + 4 H2O = L-lysyl-[4-amino-5-hydroxymethyl-2-methylpyrimidine phosphate synthase] + (2S)-2-amino-5-hydroxy-4-oxopentanoyl-[4-amino-5-hydroxymethyl-2-methylpyrimidine phosphate synthase] + 4-amino-2-methyl-5-(phosphooxymethyl)pyrimidine + 3-oxopropanoate + 2 Fe(2+) + 2 H(+)</text>
        <dbReference type="Rhea" id="RHEA:65756"/>
        <dbReference type="Rhea" id="RHEA-COMP:16892"/>
        <dbReference type="Rhea" id="RHEA-COMP:16893"/>
        <dbReference type="Rhea" id="RHEA-COMP:16894"/>
        <dbReference type="Rhea" id="RHEA-COMP:16895"/>
        <dbReference type="ChEBI" id="CHEBI:15377"/>
        <dbReference type="ChEBI" id="CHEBI:15378"/>
        <dbReference type="ChEBI" id="CHEBI:29033"/>
        <dbReference type="ChEBI" id="CHEBI:29034"/>
        <dbReference type="ChEBI" id="CHEBI:29969"/>
        <dbReference type="ChEBI" id="CHEBI:29979"/>
        <dbReference type="ChEBI" id="CHEBI:33190"/>
        <dbReference type="ChEBI" id="CHEBI:58354"/>
        <dbReference type="ChEBI" id="CHEBI:143915"/>
        <dbReference type="ChEBI" id="CHEBI:157692"/>
    </reaction>
    <physiologicalReaction direction="left-to-right" evidence="11">
        <dbReference type="Rhea" id="RHEA:65757"/>
    </physiologicalReaction>
</comment>